<dbReference type="PANTHER" id="PTHR43047:SF72">
    <property type="entry name" value="OSMOSENSING HISTIDINE PROTEIN KINASE SLN1"/>
    <property type="match status" value="1"/>
</dbReference>
<feature type="domain" description="Histidine kinase" evidence="8">
    <location>
        <begin position="624"/>
        <end position="896"/>
    </location>
</feature>
<evidence type="ECO:0000256" key="7">
    <source>
        <dbReference type="SAM" id="MobiDB-lite"/>
    </source>
</evidence>
<evidence type="ECO:0000256" key="3">
    <source>
        <dbReference type="ARBA" id="ARBA00022553"/>
    </source>
</evidence>
<dbReference type="Gene3D" id="3.40.50.2300">
    <property type="match status" value="1"/>
</dbReference>
<feature type="compositionally biased region" description="Polar residues" evidence="7">
    <location>
        <begin position="326"/>
        <end position="374"/>
    </location>
</feature>
<dbReference type="PANTHER" id="PTHR43047">
    <property type="entry name" value="TWO-COMPONENT HISTIDINE PROTEIN KINASE"/>
    <property type="match status" value="1"/>
</dbReference>
<dbReference type="InterPro" id="IPR003594">
    <property type="entry name" value="HATPase_dom"/>
</dbReference>
<keyword evidence="5" id="KW-0418">Kinase</keyword>
<dbReference type="EMBL" id="JAQIZZ010000006">
    <property type="protein sequence ID" value="KAJ5538198.1"/>
    <property type="molecule type" value="Genomic_DNA"/>
</dbReference>
<feature type="region of interest" description="Disordered" evidence="7">
    <location>
        <begin position="1"/>
        <end position="22"/>
    </location>
</feature>
<feature type="region of interest" description="Disordered" evidence="7">
    <location>
        <begin position="289"/>
        <end position="396"/>
    </location>
</feature>
<gene>
    <name evidence="10" type="ORF">N7494_007677</name>
</gene>
<dbReference type="CDD" id="cd17546">
    <property type="entry name" value="REC_hyHK_CKI1_RcsC-like"/>
    <property type="match status" value="1"/>
</dbReference>
<protein>
    <recommendedName>
        <fullName evidence="2">histidine kinase</fullName>
        <ecNumber evidence="2">2.7.13.3</ecNumber>
    </recommendedName>
</protein>
<dbReference type="InterPro" id="IPR036890">
    <property type="entry name" value="HATPase_C_sf"/>
</dbReference>
<dbReference type="SMART" id="SM00387">
    <property type="entry name" value="HATPase_c"/>
    <property type="match status" value="1"/>
</dbReference>
<dbReference type="FunFam" id="1.10.287.130:FF:000023">
    <property type="entry name" value="Sensor histidine kinase/response regulator, putative"/>
    <property type="match status" value="1"/>
</dbReference>
<dbReference type="InterPro" id="IPR036097">
    <property type="entry name" value="HisK_dim/P_sf"/>
</dbReference>
<evidence type="ECO:0000259" key="9">
    <source>
        <dbReference type="PROSITE" id="PS50110"/>
    </source>
</evidence>
<dbReference type="InterPro" id="IPR001789">
    <property type="entry name" value="Sig_transdc_resp-reg_receiver"/>
</dbReference>
<dbReference type="SUPFAM" id="SSF47384">
    <property type="entry name" value="Homodimeric domain of signal transducing histidine kinase"/>
    <property type="match status" value="1"/>
</dbReference>
<evidence type="ECO:0000313" key="11">
    <source>
        <dbReference type="Proteomes" id="UP001220324"/>
    </source>
</evidence>
<dbReference type="SUPFAM" id="SSF55781">
    <property type="entry name" value="GAF domain-like"/>
    <property type="match status" value="1"/>
</dbReference>
<keyword evidence="11" id="KW-1185">Reference proteome</keyword>
<evidence type="ECO:0000256" key="2">
    <source>
        <dbReference type="ARBA" id="ARBA00012438"/>
    </source>
</evidence>
<feature type="region of interest" description="Disordered" evidence="7">
    <location>
        <begin position="1072"/>
        <end position="1106"/>
    </location>
</feature>
<dbReference type="SMART" id="SM00388">
    <property type="entry name" value="HisKA"/>
    <property type="match status" value="1"/>
</dbReference>
<dbReference type="EC" id="2.7.13.3" evidence="2"/>
<feature type="region of interest" description="Disordered" evidence="7">
    <location>
        <begin position="426"/>
        <end position="449"/>
    </location>
</feature>
<comment type="caution">
    <text evidence="10">The sequence shown here is derived from an EMBL/GenBank/DDBJ whole genome shotgun (WGS) entry which is preliminary data.</text>
</comment>
<comment type="catalytic activity">
    <reaction evidence="1">
        <text>ATP + protein L-histidine = ADP + protein N-phospho-L-histidine.</text>
        <dbReference type="EC" id="2.7.13.3"/>
    </reaction>
</comment>
<feature type="modified residue" description="4-aspartylphosphate" evidence="6">
    <location>
        <position position="1190"/>
    </location>
</feature>
<keyword evidence="3 6" id="KW-0597">Phosphoprotein</keyword>
<dbReference type="PROSITE" id="PS50109">
    <property type="entry name" value="HIS_KIN"/>
    <property type="match status" value="1"/>
</dbReference>
<dbReference type="SUPFAM" id="SSF52172">
    <property type="entry name" value="CheY-like"/>
    <property type="match status" value="1"/>
</dbReference>
<dbReference type="InterPro" id="IPR004358">
    <property type="entry name" value="Sig_transdc_His_kin-like_C"/>
</dbReference>
<feature type="compositionally biased region" description="Polar residues" evidence="7">
    <location>
        <begin position="53"/>
        <end position="67"/>
    </location>
</feature>
<name>A0AAD6GCZ7_9EURO</name>
<dbReference type="Proteomes" id="UP001220324">
    <property type="component" value="Unassembled WGS sequence"/>
</dbReference>
<dbReference type="GO" id="GO:0000155">
    <property type="term" value="F:phosphorelay sensor kinase activity"/>
    <property type="evidence" value="ECO:0007669"/>
    <property type="project" value="InterPro"/>
</dbReference>
<evidence type="ECO:0000256" key="6">
    <source>
        <dbReference type="PROSITE-ProRule" id="PRU00169"/>
    </source>
</evidence>
<dbReference type="InterPro" id="IPR011006">
    <property type="entry name" value="CheY-like_superfamily"/>
</dbReference>
<evidence type="ECO:0000259" key="8">
    <source>
        <dbReference type="PROSITE" id="PS50109"/>
    </source>
</evidence>
<dbReference type="AlphaFoldDB" id="A0AAD6GCZ7"/>
<feature type="compositionally biased region" description="Low complexity" evidence="7">
    <location>
        <begin position="434"/>
        <end position="445"/>
    </location>
</feature>
<keyword evidence="4" id="KW-0808">Transferase</keyword>
<dbReference type="PRINTS" id="PR00344">
    <property type="entry name" value="BCTRLSENSOR"/>
</dbReference>
<feature type="compositionally biased region" description="Low complexity" evidence="7">
    <location>
        <begin position="71"/>
        <end position="85"/>
    </location>
</feature>
<dbReference type="InterPro" id="IPR005467">
    <property type="entry name" value="His_kinase_dom"/>
</dbReference>
<evidence type="ECO:0000313" key="10">
    <source>
        <dbReference type="EMBL" id="KAJ5538198.1"/>
    </source>
</evidence>
<dbReference type="FunFam" id="3.40.50.2300:FF:000632">
    <property type="entry name" value="Sensor histidine kinase/response regulator, putative"/>
    <property type="match status" value="1"/>
</dbReference>
<accession>A0AAD6GCZ7</accession>
<evidence type="ECO:0000256" key="4">
    <source>
        <dbReference type="ARBA" id="ARBA00022679"/>
    </source>
</evidence>
<dbReference type="CDD" id="cd00082">
    <property type="entry name" value="HisKA"/>
    <property type="match status" value="1"/>
</dbReference>
<dbReference type="Pfam" id="PF02518">
    <property type="entry name" value="HATPase_c"/>
    <property type="match status" value="1"/>
</dbReference>
<reference evidence="10 11" key="1">
    <citation type="journal article" date="2023" name="IMA Fungus">
        <title>Comparative genomic study of the Penicillium genus elucidates a diverse pangenome and 15 lateral gene transfer events.</title>
        <authorList>
            <person name="Petersen C."/>
            <person name="Sorensen T."/>
            <person name="Nielsen M.R."/>
            <person name="Sondergaard T.E."/>
            <person name="Sorensen J.L."/>
            <person name="Fitzpatrick D.A."/>
            <person name="Frisvad J.C."/>
            <person name="Nielsen K.L."/>
        </authorList>
    </citation>
    <scope>NUCLEOTIDE SEQUENCE [LARGE SCALE GENOMIC DNA]</scope>
    <source>
        <strain evidence="10 11">IBT 35679</strain>
    </source>
</reference>
<feature type="region of interest" description="Disordered" evidence="7">
    <location>
        <begin position="53"/>
        <end position="91"/>
    </location>
</feature>
<dbReference type="Pfam" id="PF00072">
    <property type="entry name" value="Response_reg"/>
    <property type="match status" value="1"/>
</dbReference>
<dbReference type="InterPro" id="IPR003661">
    <property type="entry name" value="HisK_dim/P_dom"/>
</dbReference>
<proteinExistence type="predicted"/>
<dbReference type="GO" id="GO:0009927">
    <property type="term" value="F:histidine phosphotransfer kinase activity"/>
    <property type="evidence" value="ECO:0007669"/>
    <property type="project" value="TreeGrafter"/>
</dbReference>
<evidence type="ECO:0000256" key="5">
    <source>
        <dbReference type="ARBA" id="ARBA00022777"/>
    </source>
</evidence>
<evidence type="ECO:0000256" key="1">
    <source>
        <dbReference type="ARBA" id="ARBA00000085"/>
    </source>
</evidence>
<feature type="region of interest" description="Disordered" evidence="7">
    <location>
        <begin position="498"/>
        <end position="525"/>
    </location>
</feature>
<dbReference type="SMART" id="SM00448">
    <property type="entry name" value="REC"/>
    <property type="match status" value="1"/>
</dbReference>
<dbReference type="SUPFAM" id="SSF55874">
    <property type="entry name" value="ATPase domain of HSP90 chaperone/DNA topoisomerase II/histidine kinase"/>
    <property type="match status" value="1"/>
</dbReference>
<dbReference type="Pfam" id="PF00512">
    <property type="entry name" value="HisKA"/>
    <property type="match status" value="1"/>
</dbReference>
<dbReference type="Gene3D" id="3.30.565.10">
    <property type="entry name" value="Histidine kinase-like ATPase, C-terminal domain"/>
    <property type="match status" value="1"/>
</dbReference>
<sequence length="1273" mass="138796">MLRPQWLDTEGNGTGLKTQHNADRRARELYRYYQPAGPVGVIPSWLATDECLSSPNSSATSQVNTPPTRDGSCGSNSSTTSGPSTAMGPEALVLGTSNNTLISFAQLAALRLNVERAFICVLDRDQQFMLAEATKSVNLNDASVHDRHDQIWMGSTGGQKAWNLCQVRHCCLAPSDRENANYELLAVNDLSEHDRYKRLPFVENEPKFRFYAGTPLTTDKNINLGCLFVLDTNPRDGLTALEKDTLGSLSMLILDYMRICRQASEGRRASRLSRGLSYFVEGSSSFVDTADPSRADSTGPFSAGTPSSYNRVSTFGDSREGHSAGRGSQSGSRESAYHTTSDSPHNARSISNEGQSISSDASESKLETGTSAAASSLPEWVTSSSRNRLPPDDSQGNSWCFRRAANLLRESLDLSRDGGVAFFEASNNPLNDMDSGTDTSSDSSGPATILSLSTHDEPFSFSQQGASVNTPVANLDRSFLSILLRRYPKGKLWSFHRDGQITTSDDDDEQGPRYWGSPGPNRSNEAYSAAAVSKSVAKRRKAAENTMLNKYFPNATQIIFVPLWNAVNSQWFSGCFCWTTVETQVFTSAVELSSVLGFGSSVMAEYSRVESLIADRQKGDFIGSISHELRSPLHGILAAAEFLNGTQLSEFQDSLLETVNACGRTLLDTMNQVLDFSKVVSLERTWKSMKKRKESPLDFKGTDKLASHLDSYVATDLAILTEEVVEGICLGHAYGQNSSAAADIPVLLSHNGPKVQSPSNVDVIIDVAQRDWVYRTQPGALRRIIMNLFGNAMKYTDQGRVTLSLGASSHSEGRSRRQGLEDLVTLTVSDTGRGISEEFLRGRLYTPFAQEDSLAVGTGLGLSIVRSLVKALNGHIRVRSRPGEGTVVRVSLPLARPVGEESPPVDPHAFNMQQREILTQTMFLREGYPDKKVAIWATDPSNLTEPWIEIARYMTEWFGLEIVSWPPSVTIDILLVQESDLPELRNGMSATLPALLILCHRSVDYSIARSEWSPLSSSVDIIRRPCGPHKLARSILRCLQHGQPAVITPMSILQDPMDIPIRSAPASTVVGSPRISPVASPSPTDIIRSEATGSSPLSAESNSPVSPSIISAPPEAIVAASLPAPLVESGVPPLRASRVLVVDDNRINLNLMITFMKKRKLTDLMAAENGKLAVEAVEQAQHGFDIIFMDMSMPVMNGFEATRAIRSMEREEDGRGPAVIIALTGLSSSRDESEALASGVDMFLTKPVSFKEVSRLLDEWEKNGLKNERKAGN</sequence>
<dbReference type="Gene3D" id="1.10.287.130">
    <property type="match status" value="1"/>
</dbReference>
<dbReference type="GO" id="GO:0005886">
    <property type="term" value="C:plasma membrane"/>
    <property type="evidence" value="ECO:0007669"/>
    <property type="project" value="TreeGrafter"/>
</dbReference>
<organism evidence="10 11">
    <name type="scientific">Penicillium frequentans</name>
    <dbReference type="NCBI Taxonomy" id="3151616"/>
    <lineage>
        <taxon>Eukaryota</taxon>
        <taxon>Fungi</taxon>
        <taxon>Dikarya</taxon>
        <taxon>Ascomycota</taxon>
        <taxon>Pezizomycotina</taxon>
        <taxon>Eurotiomycetes</taxon>
        <taxon>Eurotiomycetidae</taxon>
        <taxon>Eurotiales</taxon>
        <taxon>Aspergillaceae</taxon>
        <taxon>Penicillium</taxon>
    </lineage>
</organism>
<feature type="compositionally biased region" description="Polar residues" evidence="7">
    <location>
        <begin position="295"/>
        <end position="316"/>
    </location>
</feature>
<feature type="domain" description="Response regulatory" evidence="9">
    <location>
        <begin position="1138"/>
        <end position="1261"/>
    </location>
</feature>
<dbReference type="PROSITE" id="PS50110">
    <property type="entry name" value="RESPONSE_REGULATORY"/>
    <property type="match status" value="1"/>
</dbReference>